<protein>
    <submittedName>
        <fullName evidence="2">HesB/YadR/YfhF family protein</fullName>
    </submittedName>
</protein>
<dbReference type="InterPro" id="IPR008326">
    <property type="entry name" value="PdhI-like"/>
</dbReference>
<dbReference type="InterPro" id="IPR035903">
    <property type="entry name" value="HesB-like_dom_sf"/>
</dbReference>
<evidence type="ECO:0000256" key="1">
    <source>
        <dbReference type="ARBA" id="ARBA00006718"/>
    </source>
</evidence>
<proteinExistence type="inferred from homology"/>
<accession>A0ABU6NTQ9</accession>
<comment type="similarity">
    <text evidence="1">Belongs to the HesB/IscA family.</text>
</comment>
<organism evidence="2 3">
    <name type="scientific">Metabacillus fastidiosus</name>
    <dbReference type="NCBI Taxonomy" id="1458"/>
    <lineage>
        <taxon>Bacteria</taxon>
        <taxon>Bacillati</taxon>
        <taxon>Bacillota</taxon>
        <taxon>Bacilli</taxon>
        <taxon>Bacillales</taxon>
        <taxon>Bacillaceae</taxon>
        <taxon>Metabacillus</taxon>
    </lineage>
</organism>
<gene>
    <name evidence="2" type="ORF">P9271_04025</name>
</gene>
<keyword evidence="3" id="KW-1185">Reference proteome</keyword>
<dbReference type="RefSeq" id="WP_328014889.1">
    <property type="nucleotide sequence ID" value="NZ_JARTFS010000004.1"/>
</dbReference>
<dbReference type="EMBL" id="JARTFS010000004">
    <property type="protein sequence ID" value="MED4400499.1"/>
    <property type="molecule type" value="Genomic_DNA"/>
</dbReference>
<dbReference type="Proteomes" id="UP001342826">
    <property type="component" value="Unassembled WGS sequence"/>
</dbReference>
<reference evidence="2 3" key="1">
    <citation type="submission" date="2023-03" db="EMBL/GenBank/DDBJ databases">
        <title>Bacillus Genome Sequencing.</title>
        <authorList>
            <person name="Dunlap C."/>
        </authorList>
    </citation>
    <scope>NUCLEOTIDE SEQUENCE [LARGE SCALE GENOMIC DNA]</scope>
    <source>
        <strain evidence="2 3">NRS-1717</strain>
    </source>
</reference>
<sequence>MNLEVHRKAADWYINELQLNKGDFVKFFVRYGGCSNIQKGFSLGVMKQAPEEVGTSDEAEGVTFYIEGRDLWYFDQYDLAVHLDEKNNEPLFDYISAT</sequence>
<dbReference type="PIRSF" id="PIRSF034852">
    <property type="entry name" value="UCP034852"/>
    <property type="match status" value="1"/>
</dbReference>
<evidence type="ECO:0000313" key="2">
    <source>
        <dbReference type="EMBL" id="MED4400499.1"/>
    </source>
</evidence>
<evidence type="ECO:0000313" key="3">
    <source>
        <dbReference type="Proteomes" id="UP001342826"/>
    </source>
</evidence>
<dbReference type="SUPFAM" id="SSF89360">
    <property type="entry name" value="HesB-like domain"/>
    <property type="match status" value="1"/>
</dbReference>
<comment type="caution">
    <text evidence="2">The sequence shown here is derived from an EMBL/GenBank/DDBJ whole genome shotgun (WGS) entry which is preliminary data.</text>
</comment>
<name>A0ABU6NTQ9_9BACI</name>